<comment type="caution">
    <text evidence="1">The sequence shown here is derived from an EMBL/GenBank/DDBJ whole genome shotgun (WGS) entry which is preliminary data.</text>
</comment>
<dbReference type="SUPFAM" id="SSF50630">
    <property type="entry name" value="Acid proteases"/>
    <property type="match status" value="1"/>
</dbReference>
<gene>
    <name evidence="1" type="ORF">IC602_05415</name>
</gene>
<name>A0ABR7VJE2_VIRHA</name>
<sequence>MNLFYEGQLITTSLTLIFRGKTLRIDDVVVDTGSSHTVISPDVLETIGVTYENGDTIYEAYEIGGSVPFYTKKMDEIRIDSYIMKDFQIDVGTLPKDHSALLGLDVLKQYNFVIDLGSLELYPSMIEKKD</sequence>
<dbReference type="PROSITE" id="PS00141">
    <property type="entry name" value="ASP_PROTEASE"/>
    <property type="match status" value="1"/>
</dbReference>
<dbReference type="EMBL" id="JACWEZ010000002">
    <property type="protein sequence ID" value="MBD1222039.1"/>
    <property type="molecule type" value="Genomic_DNA"/>
</dbReference>
<organism evidence="1 2">
    <name type="scientific">Virgibacillus halodenitrificans</name>
    <name type="common">Bacillus halodenitrificans</name>
    <dbReference type="NCBI Taxonomy" id="1482"/>
    <lineage>
        <taxon>Bacteria</taxon>
        <taxon>Bacillati</taxon>
        <taxon>Bacillota</taxon>
        <taxon>Bacilli</taxon>
        <taxon>Bacillales</taxon>
        <taxon>Bacillaceae</taxon>
        <taxon>Virgibacillus</taxon>
    </lineage>
</organism>
<accession>A0ABR7VJE2</accession>
<dbReference type="RefSeq" id="WP_019376641.1">
    <property type="nucleotide sequence ID" value="NZ_JACWEZ010000002.1"/>
</dbReference>
<evidence type="ECO:0000313" key="1">
    <source>
        <dbReference type="EMBL" id="MBD1222039.1"/>
    </source>
</evidence>
<reference evidence="1 2" key="1">
    <citation type="submission" date="2020-09" db="EMBL/GenBank/DDBJ databases">
        <title>Draft Genome Sequences of Oil-Oxidizing Bacteria Halomonas titanicae, Marinobacter lutaoensis, and Virgibacillus halodenitrificans Isolated from Highly Saline Environments.</title>
        <authorList>
            <person name="Grouzdev D.S."/>
            <person name="Sokolova D.S."/>
            <person name="Semenova E.M."/>
            <person name="Borzenkov I.A."/>
            <person name="Bidzhieva S.K."/>
            <person name="Poltaraus A.B."/>
            <person name="Nazina T.N."/>
        </authorList>
    </citation>
    <scope>NUCLEOTIDE SEQUENCE [LARGE SCALE GENOMIC DNA]</scope>
    <source>
        <strain evidence="1 2">VKM B-3472D</strain>
    </source>
</reference>
<keyword evidence="2" id="KW-1185">Reference proteome</keyword>
<dbReference type="Gene3D" id="2.40.70.10">
    <property type="entry name" value="Acid Proteases"/>
    <property type="match status" value="1"/>
</dbReference>
<dbReference type="InterPro" id="IPR001969">
    <property type="entry name" value="Aspartic_peptidase_AS"/>
</dbReference>
<dbReference type="InterPro" id="IPR021109">
    <property type="entry name" value="Peptidase_aspartic_dom_sf"/>
</dbReference>
<protein>
    <submittedName>
        <fullName evidence="1">Retropepsin-like domain-containing protein</fullName>
    </submittedName>
</protein>
<evidence type="ECO:0000313" key="2">
    <source>
        <dbReference type="Proteomes" id="UP000621631"/>
    </source>
</evidence>
<dbReference type="Pfam" id="PF13975">
    <property type="entry name" value="gag-asp_proteas"/>
    <property type="match status" value="1"/>
</dbReference>
<proteinExistence type="predicted"/>
<dbReference type="Proteomes" id="UP000621631">
    <property type="component" value="Unassembled WGS sequence"/>
</dbReference>